<dbReference type="PROSITE" id="PS01136">
    <property type="entry name" value="UPF0034"/>
    <property type="match status" value="1"/>
</dbReference>
<evidence type="ECO:0000256" key="7">
    <source>
        <dbReference type="PIRNR" id="PIRNR006621"/>
    </source>
</evidence>
<proteinExistence type="inferred from homology"/>
<evidence type="ECO:0000256" key="5">
    <source>
        <dbReference type="ARBA" id="ARBA00022857"/>
    </source>
</evidence>
<keyword evidence="2 7" id="KW-0285">Flavoprotein</keyword>
<evidence type="ECO:0000256" key="2">
    <source>
        <dbReference type="ARBA" id="ARBA00022630"/>
    </source>
</evidence>
<gene>
    <name evidence="11" type="ORF">B5V00_12755</name>
</gene>
<dbReference type="EC" id="1.3.1.-" evidence="7"/>
<evidence type="ECO:0000256" key="4">
    <source>
        <dbReference type="ARBA" id="ARBA00022694"/>
    </source>
</evidence>
<protein>
    <recommendedName>
        <fullName evidence="7">tRNA-dihydrouridine synthase</fullName>
        <ecNumber evidence="7">1.3.1.-</ecNumber>
    </recommendedName>
</protein>
<dbReference type="GO" id="GO:0050660">
    <property type="term" value="F:flavin adenine dinucleotide binding"/>
    <property type="evidence" value="ECO:0007669"/>
    <property type="project" value="InterPro"/>
</dbReference>
<keyword evidence="3 7" id="KW-0288">FMN</keyword>
<dbReference type="OrthoDB" id="5289281at2"/>
<comment type="cofactor">
    <cofactor evidence="1 7 9">
        <name>FMN</name>
        <dbReference type="ChEBI" id="CHEBI:58210"/>
    </cofactor>
</comment>
<keyword evidence="4 7" id="KW-0819">tRNA processing</keyword>
<dbReference type="InterPro" id="IPR035587">
    <property type="entry name" value="DUS-like_FMN-bd"/>
</dbReference>
<keyword evidence="5" id="KW-0521">NADP</keyword>
<feature type="binding site" evidence="9">
    <location>
        <position position="61"/>
    </location>
    <ligand>
        <name>FMN</name>
        <dbReference type="ChEBI" id="CHEBI:58210"/>
    </ligand>
</feature>
<dbReference type="Gene3D" id="3.20.20.70">
    <property type="entry name" value="Aldolase class I"/>
    <property type="match status" value="1"/>
</dbReference>
<keyword evidence="6 7" id="KW-0560">Oxidoreductase</keyword>
<evidence type="ECO:0000256" key="8">
    <source>
        <dbReference type="PIRSR" id="PIRSR006621-1"/>
    </source>
</evidence>
<feature type="binding site" evidence="9">
    <location>
        <position position="159"/>
    </location>
    <ligand>
        <name>FMN</name>
        <dbReference type="ChEBI" id="CHEBI:58210"/>
    </ligand>
</feature>
<keyword evidence="9" id="KW-0547">Nucleotide-binding</keyword>
<reference evidence="11 12" key="1">
    <citation type="submission" date="2017-03" db="EMBL/GenBank/DDBJ databases">
        <title>Genome sequence of Geothermobacter sp. EPR-M, Deep-Sea Iron Reducer.</title>
        <authorList>
            <person name="Tully B."/>
            <person name="Savalia P."/>
            <person name="Abuyen K."/>
            <person name="Baughan C."/>
            <person name="Romero E."/>
            <person name="Ronkowski C."/>
            <person name="Torres B."/>
            <person name="Tremblay J."/>
            <person name="Trujillo A."/>
            <person name="Tyler M."/>
            <person name="Perez-Rodriguez I."/>
            <person name="Amend J."/>
        </authorList>
    </citation>
    <scope>NUCLEOTIDE SEQUENCE [LARGE SCALE GENOMIC DNA]</scope>
    <source>
        <strain evidence="11 12">EPR-M</strain>
    </source>
</reference>
<dbReference type="PANTHER" id="PTHR45846:SF1">
    <property type="entry name" value="TRNA-DIHYDROURIDINE(47) SYNTHASE [NAD(P)(+)]-LIKE"/>
    <property type="match status" value="1"/>
</dbReference>
<keyword evidence="12" id="KW-1185">Reference proteome</keyword>
<feature type="binding site" evidence="9">
    <location>
        <position position="130"/>
    </location>
    <ligand>
        <name>FMN</name>
        <dbReference type="ChEBI" id="CHEBI:58210"/>
    </ligand>
</feature>
<dbReference type="CDD" id="cd02801">
    <property type="entry name" value="DUS_like_FMN"/>
    <property type="match status" value="1"/>
</dbReference>
<feature type="active site" description="Proton donor" evidence="8">
    <location>
        <position position="91"/>
    </location>
</feature>
<evidence type="ECO:0000313" key="11">
    <source>
        <dbReference type="EMBL" id="ORJ57697.1"/>
    </source>
</evidence>
<dbReference type="PIRSF" id="PIRSF006621">
    <property type="entry name" value="Dus"/>
    <property type="match status" value="1"/>
</dbReference>
<dbReference type="InterPro" id="IPR013785">
    <property type="entry name" value="Aldolase_TIM"/>
</dbReference>
<comment type="similarity">
    <text evidence="7">Belongs to the dus family.</text>
</comment>
<name>A0A1X0XXS5_9BACT</name>
<dbReference type="Proteomes" id="UP000193136">
    <property type="component" value="Unassembled WGS sequence"/>
</dbReference>
<evidence type="ECO:0000256" key="6">
    <source>
        <dbReference type="ARBA" id="ARBA00023002"/>
    </source>
</evidence>
<comment type="caution">
    <text evidence="11">The sequence shown here is derived from an EMBL/GenBank/DDBJ whole genome shotgun (WGS) entry which is preliminary data.</text>
</comment>
<organism evidence="11 12">
    <name type="scientific">Geothermobacter hydrogeniphilus</name>
    <dbReference type="NCBI Taxonomy" id="1969733"/>
    <lineage>
        <taxon>Bacteria</taxon>
        <taxon>Pseudomonadati</taxon>
        <taxon>Thermodesulfobacteriota</taxon>
        <taxon>Desulfuromonadia</taxon>
        <taxon>Desulfuromonadales</taxon>
        <taxon>Geothermobacteraceae</taxon>
        <taxon>Geothermobacter</taxon>
    </lineage>
</organism>
<dbReference type="GO" id="GO:0017150">
    <property type="term" value="F:tRNA dihydrouridine synthase activity"/>
    <property type="evidence" value="ECO:0007669"/>
    <property type="project" value="InterPro"/>
</dbReference>
<dbReference type="Pfam" id="PF01207">
    <property type="entry name" value="Dus"/>
    <property type="match status" value="1"/>
</dbReference>
<feature type="binding site" evidence="9">
    <location>
        <begin position="214"/>
        <end position="215"/>
    </location>
    <ligand>
        <name>FMN</name>
        <dbReference type="ChEBI" id="CHEBI:58210"/>
    </ligand>
</feature>
<evidence type="ECO:0000256" key="3">
    <source>
        <dbReference type="ARBA" id="ARBA00022643"/>
    </source>
</evidence>
<dbReference type="InterPro" id="IPR018517">
    <property type="entry name" value="tRNA_hU_synthase_CS"/>
</dbReference>
<evidence type="ECO:0000256" key="9">
    <source>
        <dbReference type="PIRSR" id="PIRSR006621-2"/>
    </source>
</evidence>
<dbReference type="STRING" id="1969733.B5V00_12755"/>
<dbReference type="InterPro" id="IPR001269">
    <property type="entry name" value="DUS_fam"/>
</dbReference>
<evidence type="ECO:0000256" key="1">
    <source>
        <dbReference type="ARBA" id="ARBA00001917"/>
    </source>
</evidence>
<dbReference type="EMBL" id="NAAD01000017">
    <property type="protein sequence ID" value="ORJ57697.1"/>
    <property type="molecule type" value="Genomic_DNA"/>
</dbReference>
<evidence type="ECO:0000259" key="10">
    <source>
        <dbReference type="Pfam" id="PF01207"/>
    </source>
</evidence>
<dbReference type="GO" id="GO:0003723">
    <property type="term" value="F:RNA binding"/>
    <property type="evidence" value="ECO:0007669"/>
    <property type="project" value="TreeGrafter"/>
</dbReference>
<comment type="function">
    <text evidence="7">Catalyzes the synthesis of 5,6-dihydrouridine (D), a modified base found in the D-loop of most tRNAs, via the reduction of the C5-C6 double bond in target uridines.</text>
</comment>
<feature type="domain" description="DUS-like FMN-binding" evidence="10">
    <location>
        <begin position="1"/>
        <end position="277"/>
    </location>
</feature>
<dbReference type="SUPFAM" id="SSF51395">
    <property type="entry name" value="FMN-linked oxidoreductases"/>
    <property type="match status" value="1"/>
</dbReference>
<accession>A0A1X0XXS5</accession>
<dbReference type="AlphaFoldDB" id="A0A1X0XXS5"/>
<evidence type="ECO:0000313" key="12">
    <source>
        <dbReference type="Proteomes" id="UP000193136"/>
    </source>
</evidence>
<dbReference type="PANTHER" id="PTHR45846">
    <property type="entry name" value="TRNA-DIHYDROURIDINE(47) SYNTHASE [NAD(P)(+)]-LIKE"/>
    <property type="match status" value="1"/>
</dbReference>
<sequence>MLAPMQGLTNSAMRRLVIDRGRPEVVFTEFLRVSGVSRRRFGRRDMADIAAEQDGVPLVVQLVGHGVEPLVDAALIARDNGARHLNLNLGCPYGRMTTAATGGALLQYPERLAELLPALRRAIAGGFSVKLRAGYEDPRQIFSLLPLLEDAGVDWLVLHPRTVVQKYAGEADHRLTAEVVARTRLPVIANGDIRSAAEGRLMLERTGAAGLMIGRAAMADPLIFARLRGDAPGIPDLEQQARDLHGYLQGLLPLYRERFCGEKQVLDKMKNVLLFIDQPAFADTVRRLKKSRTIPAFARLLEEL</sequence>